<dbReference type="InterPro" id="IPR019546">
    <property type="entry name" value="TAT_signal_bac_arc"/>
</dbReference>
<dbReference type="Gene3D" id="3.30.360.10">
    <property type="entry name" value="Dihydrodipicolinate Reductase, domain 2"/>
    <property type="match status" value="1"/>
</dbReference>
<name>A0ABV9M2X5_9ALTE</name>
<feature type="domain" description="Gfo/Idh/MocA-like oxidoreductase bacterial type C-terminal" evidence="4">
    <location>
        <begin position="230"/>
        <end position="336"/>
    </location>
</feature>
<feature type="domain" description="Gfo/Idh/MocA-like oxidoreductase N-terminal" evidence="3">
    <location>
        <begin position="68"/>
        <end position="189"/>
    </location>
</feature>
<feature type="region of interest" description="Disordered" evidence="2">
    <location>
        <begin position="1"/>
        <end position="26"/>
    </location>
</feature>
<evidence type="ECO:0000259" key="3">
    <source>
        <dbReference type="Pfam" id="PF01408"/>
    </source>
</evidence>
<evidence type="ECO:0000259" key="4">
    <source>
        <dbReference type="Pfam" id="PF19051"/>
    </source>
</evidence>
<gene>
    <name evidence="5" type="ORF">ACFO4O_17820</name>
</gene>
<dbReference type="InterPro" id="IPR000683">
    <property type="entry name" value="Gfo/Idh/MocA-like_OxRdtase_N"/>
</dbReference>
<dbReference type="InterPro" id="IPR050463">
    <property type="entry name" value="Gfo/Idh/MocA_oxidrdct_glycsds"/>
</dbReference>
<dbReference type="EMBL" id="JBHSGU010000029">
    <property type="protein sequence ID" value="MFC4702008.1"/>
    <property type="molecule type" value="Genomic_DNA"/>
</dbReference>
<keyword evidence="1" id="KW-0732">Signal</keyword>
<dbReference type="InterPro" id="IPR036291">
    <property type="entry name" value="NAD(P)-bd_dom_sf"/>
</dbReference>
<protein>
    <submittedName>
        <fullName evidence="5">Gfo/Idh/MocA family oxidoreductase</fullName>
    </submittedName>
</protein>
<dbReference type="Proteomes" id="UP001595897">
    <property type="component" value="Unassembled WGS sequence"/>
</dbReference>
<sequence length="468" mass="52484">MRDSKAMNDLTNEHTQSVDITEQKSNDRRQFIKGSAAVAAGISMGMASLGLSAKSYARVIGANERMHSAVIGVNGRGQALMKAAALAPNAEVNVICDVDSRAMQKANDMLVHDTGSPARLIEDYREVLAQKDVDTVLIATPEHWHAPMALLALQAGKHAYLEKPCSHNPAEGEMLLQAQQKYKPLIQVGTQQRSAQTSIQAVKDIAQGIIDKVYYAKAWYSNNRASIGQAKESPVPEWLNWDLWQGPAPRESFKDIYVHYNWHWFWQYGTGEINNNATHELDIARWAMGLTYPNRVSSSGGRFHFDDAWQFYDTQVVNYEYDDGKMLCWEGRSCNGFNHYDRGRGLTLHGTMGTILLDRNGYTAYNLEREIIKDMKEEGESATTNTIGAGFLDNQHMNNFVAAIRTGEALRAPITEGIISNQLCHLGNYSQAVKRSLNIDPSNGRILNDPEAMKYWSRDYEPGWEMKV</sequence>
<feature type="compositionally biased region" description="Polar residues" evidence="2">
    <location>
        <begin position="9"/>
        <end position="20"/>
    </location>
</feature>
<dbReference type="Pfam" id="PF01408">
    <property type="entry name" value="GFO_IDH_MocA"/>
    <property type="match status" value="1"/>
</dbReference>
<evidence type="ECO:0000313" key="5">
    <source>
        <dbReference type="EMBL" id="MFC4702008.1"/>
    </source>
</evidence>
<comment type="caution">
    <text evidence="5">The sequence shown here is derived from an EMBL/GenBank/DDBJ whole genome shotgun (WGS) entry which is preliminary data.</text>
</comment>
<dbReference type="SUPFAM" id="SSF55347">
    <property type="entry name" value="Glyceraldehyde-3-phosphate dehydrogenase-like, C-terminal domain"/>
    <property type="match status" value="1"/>
</dbReference>
<dbReference type="PANTHER" id="PTHR43818:SF5">
    <property type="entry name" value="OXIDOREDUCTASE FAMILY PROTEIN"/>
    <property type="match status" value="1"/>
</dbReference>
<dbReference type="InterPro" id="IPR043906">
    <property type="entry name" value="Gfo/Idh/MocA_OxRdtase_bact_C"/>
</dbReference>
<evidence type="ECO:0000256" key="2">
    <source>
        <dbReference type="SAM" id="MobiDB-lite"/>
    </source>
</evidence>
<dbReference type="PANTHER" id="PTHR43818">
    <property type="entry name" value="BCDNA.GH03377"/>
    <property type="match status" value="1"/>
</dbReference>
<dbReference type="RefSeq" id="WP_382411014.1">
    <property type="nucleotide sequence ID" value="NZ_JBHSGU010000029.1"/>
</dbReference>
<evidence type="ECO:0000256" key="1">
    <source>
        <dbReference type="ARBA" id="ARBA00022729"/>
    </source>
</evidence>
<evidence type="ECO:0000313" key="6">
    <source>
        <dbReference type="Proteomes" id="UP001595897"/>
    </source>
</evidence>
<dbReference type="InterPro" id="IPR006311">
    <property type="entry name" value="TAT_signal"/>
</dbReference>
<dbReference type="Gene3D" id="3.40.50.720">
    <property type="entry name" value="NAD(P)-binding Rossmann-like Domain"/>
    <property type="match status" value="1"/>
</dbReference>
<dbReference type="Pfam" id="PF10518">
    <property type="entry name" value="TAT_signal"/>
    <property type="match status" value="1"/>
</dbReference>
<dbReference type="Pfam" id="PF19051">
    <property type="entry name" value="GFO_IDH_MocA_C2"/>
    <property type="match status" value="1"/>
</dbReference>
<dbReference type="SUPFAM" id="SSF51735">
    <property type="entry name" value="NAD(P)-binding Rossmann-fold domains"/>
    <property type="match status" value="1"/>
</dbReference>
<proteinExistence type="predicted"/>
<keyword evidence="6" id="KW-1185">Reference proteome</keyword>
<dbReference type="PROSITE" id="PS51318">
    <property type="entry name" value="TAT"/>
    <property type="match status" value="1"/>
</dbReference>
<reference evidence="6" key="1">
    <citation type="journal article" date="2019" name="Int. J. Syst. Evol. Microbiol.">
        <title>The Global Catalogue of Microorganisms (GCM) 10K type strain sequencing project: providing services to taxonomists for standard genome sequencing and annotation.</title>
        <authorList>
            <consortium name="The Broad Institute Genomics Platform"/>
            <consortium name="The Broad Institute Genome Sequencing Center for Infectious Disease"/>
            <person name="Wu L."/>
            <person name="Ma J."/>
        </authorList>
    </citation>
    <scope>NUCLEOTIDE SEQUENCE [LARGE SCALE GENOMIC DNA]</scope>
    <source>
        <strain evidence="6">KACC 12507</strain>
    </source>
</reference>
<accession>A0ABV9M2X5</accession>
<organism evidence="5 6">
    <name type="scientific">Glaciecola siphonariae</name>
    <dbReference type="NCBI Taxonomy" id="521012"/>
    <lineage>
        <taxon>Bacteria</taxon>
        <taxon>Pseudomonadati</taxon>
        <taxon>Pseudomonadota</taxon>
        <taxon>Gammaproteobacteria</taxon>
        <taxon>Alteromonadales</taxon>
        <taxon>Alteromonadaceae</taxon>
        <taxon>Glaciecola</taxon>
    </lineage>
</organism>